<protein>
    <submittedName>
        <fullName evidence="1">Uncharacterized protein</fullName>
    </submittedName>
</protein>
<comment type="caution">
    <text evidence="1">The sequence shown here is derived from an EMBL/GenBank/DDBJ whole genome shotgun (WGS) entry which is preliminary data.</text>
</comment>
<gene>
    <name evidence="1" type="ORF">S01H4_51620</name>
</gene>
<dbReference type="AlphaFoldDB" id="X1CY38"/>
<name>X1CY38_9ZZZZ</name>
<proteinExistence type="predicted"/>
<feature type="non-terminal residue" evidence="1">
    <location>
        <position position="1"/>
    </location>
</feature>
<evidence type="ECO:0000313" key="1">
    <source>
        <dbReference type="EMBL" id="GAH00945.1"/>
    </source>
</evidence>
<reference evidence="1" key="1">
    <citation type="journal article" date="2014" name="Front. Microbiol.">
        <title>High frequency of phylogenetically diverse reductive dehalogenase-homologous genes in deep subseafloor sedimentary metagenomes.</title>
        <authorList>
            <person name="Kawai M."/>
            <person name="Futagami T."/>
            <person name="Toyoda A."/>
            <person name="Takaki Y."/>
            <person name="Nishi S."/>
            <person name="Hori S."/>
            <person name="Arai W."/>
            <person name="Tsubouchi T."/>
            <person name="Morono Y."/>
            <person name="Uchiyama I."/>
            <person name="Ito T."/>
            <person name="Fujiyama A."/>
            <person name="Inagaki F."/>
            <person name="Takami H."/>
        </authorList>
    </citation>
    <scope>NUCLEOTIDE SEQUENCE</scope>
    <source>
        <strain evidence="1">Expedition CK06-06</strain>
    </source>
</reference>
<accession>X1CY38</accession>
<dbReference type="EMBL" id="BART01029414">
    <property type="protein sequence ID" value="GAH00945.1"/>
    <property type="molecule type" value="Genomic_DNA"/>
</dbReference>
<organism evidence="1">
    <name type="scientific">marine sediment metagenome</name>
    <dbReference type="NCBI Taxonomy" id="412755"/>
    <lineage>
        <taxon>unclassified sequences</taxon>
        <taxon>metagenomes</taxon>
        <taxon>ecological metagenomes</taxon>
    </lineage>
</organism>
<feature type="non-terminal residue" evidence="1">
    <location>
        <position position="267"/>
    </location>
</feature>
<sequence length="267" mass="30681">PSKVTILGLFIYLTQIGLVITAEDIYCGENCNVTISICNPTYKSVYIYNKNDIKLDFVPDVKDYELYVKYYGKWRFTNFTMETRLGNIPKDRLYVFVFPRRTCKEFLLGVKKEDWQTVKCSLGVGDTELDTLLISPFVCDYETVYYNEGQILPAVVNRSKIVCSDEPINKSCKEVIYPYNTTYYSEVEKSREICRKVGVGAWSSVINYDQNGIGGCNWCGDELICWSKYDGWSDNREEHLKCKALPGESWTPVIIDYANKELVLGEG</sequence>